<dbReference type="Gene3D" id="3.40.50.720">
    <property type="entry name" value="NAD(P)-binding Rossmann-like Domain"/>
    <property type="match status" value="1"/>
</dbReference>
<dbReference type="Proteomes" id="UP000193083">
    <property type="component" value="Unassembled WGS sequence"/>
</dbReference>
<comment type="similarity">
    <text evidence="1">Belongs to the short-chain dehydrogenases/reductases (SDR) family.</text>
</comment>
<dbReference type="InterPro" id="IPR020904">
    <property type="entry name" value="Sc_DH/Rdtase_CS"/>
</dbReference>
<protein>
    <submittedName>
        <fullName evidence="2">NAD(P)-dependent dehydrogenase, short-chain alcohol dehydrogenase family</fullName>
    </submittedName>
</protein>
<sequence>MPRLRQPSGLYVGGACVHSDAMRHAAVVTGGASGIGLAVVARLLEDGWPVAVIDLDADGLVQAENDLEGENVIFVQADITDEDEAASAFDEIVDRLGLIGGLVNSAGVAKAASVEDTTAEFMREMLEANLIGPFLASKAALERMGETLAIVNIGSVSGLRANRGRLAYGSAKAGLKLMTEVMAVELATQGVRVNCVAPGPIDTPMVARLHGPPEKALWRERIPQERYGRADEVAGAIAFLLSPEASYITGQTVAVDGGFLAGGIIAQD</sequence>
<dbReference type="AlphaFoldDB" id="A0A1X7NVR2"/>
<dbReference type="CDD" id="cd05233">
    <property type="entry name" value="SDR_c"/>
    <property type="match status" value="1"/>
</dbReference>
<dbReference type="InterPro" id="IPR002347">
    <property type="entry name" value="SDR_fam"/>
</dbReference>
<dbReference type="PANTHER" id="PTHR42760:SF123">
    <property type="entry name" value="OXIDOREDUCTASE"/>
    <property type="match status" value="1"/>
</dbReference>
<gene>
    <name evidence="2" type="ORF">SAMN02982922_2661</name>
</gene>
<dbReference type="EMBL" id="FXBL01000004">
    <property type="protein sequence ID" value="SMH41947.1"/>
    <property type="molecule type" value="Genomic_DNA"/>
</dbReference>
<dbReference type="GO" id="GO:0030497">
    <property type="term" value="P:fatty acid elongation"/>
    <property type="evidence" value="ECO:0007669"/>
    <property type="project" value="TreeGrafter"/>
</dbReference>
<evidence type="ECO:0000256" key="1">
    <source>
        <dbReference type="ARBA" id="ARBA00006484"/>
    </source>
</evidence>
<name>A0A1X7NVR2_9HYPH</name>
<proteinExistence type="inferred from homology"/>
<dbReference type="SUPFAM" id="SSF51735">
    <property type="entry name" value="NAD(P)-binding Rossmann-fold domains"/>
    <property type="match status" value="1"/>
</dbReference>
<dbReference type="PROSITE" id="PS00061">
    <property type="entry name" value="ADH_SHORT"/>
    <property type="match status" value="1"/>
</dbReference>
<dbReference type="PRINTS" id="PR00080">
    <property type="entry name" value="SDRFAMILY"/>
</dbReference>
<accession>A0A1X7NVR2</accession>
<dbReference type="GO" id="GO:0016616">
    <property type="term" value="F:oxidoreductase activity, acting on the CH-OH group of donors, NAD or NADP as acceptor"/>
    <property type="evidence" value="ECO:0007669"/>
    <property type="project" value="TreeGrafter"/>
</dbReference>
<dbReference type="FunFam" id="3.40.50.720:FF:000084">
    <property type="entry name" value="Short-chain dehydrogenase reductase"/>
    <property type="match status" value="1"/>
</dbReference>
<dbReference type="InterPro" id="IPR036291">
    <property type="entry name" value="NAD(P)-bd_dom_sf"/>
</dbReference>
<organism evidence="2 3">
    <name type="scientific">Mesorhizobium australicum</name>
    <dbReference type="NCBI Taxonomy" id="536018"/>
    <lineage>
        <taxon>Bacteria</taxon>
        <taxon>Pseudomonadati</taxon>
        <taxon>Pseudomonadota</taxon>
        <taxon>Alphaproteobacteria</taxon>
        <taxon>Hyphomicrobiales</taxon>
        <taxon>Phyllobacteriaceae</taxon>
        <taxon>Mesorhizobium</taxon>
    </lineage>
</organism>
<keyword evidence="3" id="KW-1185">Reference proteome</keyword>
<evidence type="ECO:0000313" key="3">
    <source>
        <dbReference type="Proteomes" id="UP000193083"/>
    </source>
</evidence>
<dbReference type="Pfam" id="PF13561">
    <property type="entry name" value="adh_short_C2"/>
    <property type="match status" value="1"/>
</dbReference>
<dbReference type="PANTHER" id="PTHR42760">
    <property type="entry name" value="SHORT-CHAIN DEHYDROGENASES/REDUCTASES FAMILY MEMBER"/>
    <property type="match status" value="1"/>
</dbReference>
<dbReference type="PROSITE" id="PS51257">
    <property type="entry name" value="PROKAR_LIPOPROTEIN"/>
    <property type="match status" value="1"/>
</dbReference>
<dbReference type="PRINTS" id="PR00081">
    <property type="entry name" value="GDHRDH"/>
</dbReference>
<reference evidence="2 3" key="1">
    <citation type="submission" date="2017-04" db="EMBL/GenBank/DDBJ databases">
        <authorList>
            <person name="Afonso C.L."/>
            <person name="Miller P.J."/>
            <person name="Scott M.A."/>
            <person name="Spackman E."/>
            <person name="Goraichik I."/>
            <person name="Dimitrov K.M."/>
            <person name="Suarez D.L."/>
            <person name="Swayne D.E."/>
        </authorList>
    </citation>
    <scope>NUCLEOTIDE SEQUENCE [LARGE SCALE GENOMIC DNA]</scope>
    <source>
        <strain evidence="2 3">B5P</strain>
    </source>
</reference>
<evidence type="ECO:0000313" key="2">
    <source>
        <dbReference type="EMBL" id="SMH41947.1"/>
    </source>
</evidence>